<dbReference type="Gene3D" id="3.90.25.10">
    <property type="entry name" value="UDP-galactose 4-epimerase, domain 1"/>
    <property type="match status" value="1"/>
</dbReference>
<dbReference type="GO" id="GO:0008831">
    <property type="term" value="F:dTDP-4-dehydrorhamnose reductase activity"/>
    <property type="evidence" value="ECO:0007669"/>
    <property type="project" value="UniProtKB-EC"/>
</dbReference>
<evidence type="ECO:0000313" key="4">
    <source>
        <dbReference type="EMBL" id="NDJ90553.1"/>
    </source>
</evidence>
<dbReference type="OrthoDB" id="9803892at2"/>
<dbReference type="EMBL" id="JAACYR010000055">
    <property type="protein sequence ID" value="NDJ90553.1"/>
    <property type="molecule type" value="Genomic_DNA"/>
</dbReference>
<dbReference type="SUPFAM" id="SSF51735">
    <property type="entry name" value="NAD(P)-binding Rossmann-fold domains"/>
    <property type="match status" value="1"/>
</dbReference>
<dbReference type="EMBL" id="LFOE01000005">
    <property type="protein sequence ID" value="OBY32717.1"/>
    <property type="molecule type" value="Genomic_DNA"/>
</dbReference>
<comment type="caution">
    <text evidence="5">The sequence shown here is derived from an EMBL/GenBank/DDBJ whole genome shotgun (WGS) entry which is preliminary data.</text>
</comment>
<dbReference type="Gene3D" id="3.40.50.720">
    <property type="entry name" value="NAD(P)-binding Rossmann-like Domain"/>
    <property type="match status" value="1"/>
</dbReference>
<dbReference type="STRING" id="354243.BST28_02115"/>
<dbReference type="InterPro" id="IPR005913">
    <property type="entry name" value="dTDP_dehydrorham_reduct"/>
</dbReference>
<proteinExistence type="inferred from homology"/>
<evidence type="ECO:0000313" key="5">
    <source>
        <dbReference type="EMBL" id="OBY32717.1"/>
    </source>
</evidence>
<sequence length="297" mass="29965">MRGSGGQVTGTQRIVITGAGGQVGSFLAVRAAEAGHRDVVGLTSAQCDITDPAAVEAIGLRPGDVLINCAAYTAVDAAETDADRAHAVNAAGPGHLATACARAGARLIHISTDYVFDGDFGGAPPRPYEPGDATRPLSVYGRTKLAGENAVLAVCPDAVVVRTAWVYTGAAGGSDFVAVMRERAAGASTVQVVDDQIGSPTYVGDLADALLALVQAWPAARVLHAANSGAASRYEQARAVFAALGADPHRVLPVSSAAHPRPAARPAYSALSGVESARAGLAPLRPWSDALAAALGS</sequence>
<protein>
    <recommendedName>
        <fullName evidence="2">dTDP-4-dehydrorhamnose reductase</fullName>
        <ecNumber evidence="2">1.1.1.133</ecNumber>
    </recommendedName>
</protein>
<dbReference type="EC" id="1.1.1.133" evidence="2"/>
<evidence type="ECO:0000313" key="6">
    <source>
        <dbReference type="Proteomes" id="UP000092668"/>
    </source>
</evidence>
<dbReference type="Pfam" id="PF04321">
    <property type="entry name" value="RmlD_sub_bind"/>
    <property type="match status" value="1"/>
</dbReference>
<feature type="domain" description="RmlD-like substrate binding" evidence="3">
    <location>
        <begin position="13"/>
        <end position="295"/>
    </location>
</feature>
<reference evidence="5 6" key="1">
    <citation type="submission" date="2015-06" db="EMBL/GenBank/DDBJ databases">
        <title>Genome sequence of Mycobacterium kumamotonense strain Roo.</title>
        <authorList>
            <person name="Greninger A.L."/>
            <person name="Cunningham G."/>
            <person name="Miller S."/>
        </authorList>
    </citation>
    <scope>NUCLEOTIDE SEQUENCE [LARGE SCALE GENOMIC DNA]</scope>
    <source>
        <strain evidence="5 6">Roo</strain>
    </source>
</reference>
<keyword evidence="2 4" id="KW-0560">Oxidoreductase</keyword>
<keyword evidence="6" id="KW-1185">Reference proteome</keyword>
<dbReference type="UniPathway" id="UPA00124"/>
<evidence type="ECO:0000313" key="7">
    <source>
        <dbReference type="Proteomes" id="UP000466523"/>
    </source>
</evidence>
<comment type="pathway">
    <text evidence="2">Carbohydrate biosynthesis; dTDP-L-rhamnose biosynthesis.</text>
</comment>
<comment type="function">
    <text evidence="2">Catalyzes the reduction of dTDP-6-deoxy-L-lyxo-4-hexulose to yield dTDP-L-rhamnose.</text>
</comment>
<dbReference type="GO" id="GO:0019305">
    <property type="term" value="P:dTDP-rhamnose biosynthetic process"/>
    <property type="evidence" value="ECO:0007669"/>
    <property type="project" value="UniProtKB-UniPathway"/>
</dbReference>
<reference evidence="4 7" key="2">
    <citation type="submission" date="2020-01" db="EMBL/GenBank/DDBJ databases">
        <authorList>
            <person name="Sanchez-Estrada R."/>
            <person name="Gonzalez-Y-Merchand J.A."/>
            <person name="Rivera-Gutierrez S."/>
        </authorList>
    </citation>
    <scope>NUCLEOTIDE SEQUENCE [LARGE SCALE GENOMIC DNA]</scope>
    <source>
        <strain evidence="4 7">CST 7247</strain>
    </source>
</reference>
<evidence type="ECO:0000256" key="1">
    <source>
        <dbReference type="ARBA" id="ARBA00010944"/>
    </source>
</evidence>
<dbReference type="Proteomes" id="UP000466523">
    <property type="component" value="Unassembled WGS sequence"/>
</dbReference>
<dbReference type="GO" id="GO:0005829">
    <property type="term" value="C:cytosol"/>
    <property type="evidence" value="ECO:0007669"/>
    <property type="project" value="TreeGrafter"/>
</dbReference>
<dbReference type="InterPro" id="IPR036291">
    <property type="entry name" value="NAD(P)-bd_dom_sf"/>
</dbReference>
<evidence type="ECO:0000256" key="2">
    <source>
        <dbReference type="RuleBase" id="RU364082"/>
    </source>
</evidence>
<gene>
    <name evidence="4" type="primary">rfbD</name>
    <name evidence="5" type="ORF">ACT18_06395</name>
    <name evidence="4" type="ORF">GWR20_15550</name>
</gene>
<dbReference type="RefSeq" id="WP_065287522.1">
    <property type="nucleotide sequence ID" value="NZ_JAACYR010000055.1"/>
</dbReference>
<comment type="similarity">
    <text evidence="1 2">Belongs to the dTDP-4-dehydrorhamnose reductase family.</text>
</comment>
<dbReference type="PATRIC" id="fig|354243.3.peg.1336"/>
<dbReference type="NCBIfam" id="TIGR01214">
    <property type="entry name" value="rmlD"/>
    <property type="match status" value="1"/>
</dbReference>
<dbReference type="CDD" id="cd05254">
    <property type="entry name" value="dTDP_HR_like_SDR_e"/>
    <property type="match status" value="1"/>
</dbReference>
<evidence type="ECO:0000259" key="3">
    <source>
        <dbReference type="Pfam" id="PF04321"/>
    </source>
</evidence>
<accession>A0A1B8SJ11</accession>
<dbReference type="InterPro" id="IPR029903">
    <property type="entry name" value="RmlD-like-bd"/>
</dbReference>
<dbReference type="Proteomes" id="UP000092668">
    <property type="component" value="Unassembled WGS sequence"/>
</dbReference>
<dbReference type="PANTHER" id="PTHR10491">
    <property type="entry name" value="DTDP-4-DEHYDRORHAMNOSE REDUCTASE"/>
    <property type="match status" value="1"/>
</dbReference>
<organism evidence="5 6">
    <name type="scientific">Mycolicibacter kumamotonensis</name>
    <dbReference type="NCBI Taxonomy" id="354243"/>
    <lineage>
        <taxon>Bacteria</taxon>
        <taxon>Bacillati</taxon>
        <taxon>Actinomycetota</taxon>
        <taxon>Actinomycetes</taxon>
        <taxon>Mycobacteriales</taxon>
        <taxon>Mycobacteriaceae</taxon>
        <taxon>Mycolicibacter</taxon>
    </lineage>
</organism>
<dbReference type="PANTHER" id="PTHR10491:SF4">
    <property type="entry name" value="METHIONINE ADENOSYLTRANSFERASE 2 SUBUNIT BETA"/>
    <property type="match status" value="1"/>
</dbReference>
<keyword evidence="2" id="KW-0521">NADP</keyword>
<name>A0A1B8SJ11_9MYCO</name>
<dbReference type="AlphaFoldDB" id="A0A1B8SJ11"/>